<protein>
    <recommendedName>
        <fullName evidence="1">VHS domain-containing protein</fullName>
    </recommendedName>
</protein>
<dbReference type="Proteomes" id="UP001335720">
    <property type="component" value="Chromosome"/>
</dbReference>
<proteinExistence type="predicted"/>
<dbReference type="AlphaFoldDB" id="A0AA48L007"/>
<feature type="domain" description="VHS" evidence="1">
    <location>
        <begin position="1"/>
        <end position="112"/>
    </location>
</feature>
<dbReference type="KEGG" id="ptrh:RsTaC01_0725"/>
<dbReference type="GO" id="GO:0035091">
    <property type="term" value="F:phosphatidylinositol binding"/>
    <property type="evidence" value="ECO:0007669"/>
    <property type="project" value="InterPro"/>
</dbReference>
<evidence type="ECO:0000313" key="2">
    <source>
        <dbReference type="EMBL" id="BED92834.1"/>
    </source>
</evidence>
<accession>A0AA48L007</accession>
<dbReference type="GO" id="GO:0043130">
    <property type="term" value="F:ubiquitin binding"/>
    <property type="evidence" value="ECO:0007669"/>
    <property type="project" value="InterPro"/>
</dbReference>
<gene>
    <name evidence="2" type="ORF">RsTaC01_0725</name>
</gene>
<organism evidence="2">
    <name type="scientific">Candidatus Paraimprobicoccus trichonymphae</name>
    <dbReference type="NCBI Taxonomy" id="3033793"/>
    <lineage>
        <taxon>Bacteria</taxon>
        <taxon>Bacillati</taxon>
        <taxon>Bacillota</taxon>
        <taxon>Clostridia</taxon>
        <taxon>Candidatus Paraimprobicoccus</taxon>
    </lineage>
</organism>
<name>A0AA48L007_9FIRM</name>
<sequence length="112" mass="12440">MVKEAAYKIISDLNEVLKEQIPLLEKLGKSANDCKESIKGRLNKLTKSARSSKNNEIEIGSLNELDLLCMEVCGYTVKTIVKRNSGSKNLKNILAKVDADVKEVGKIFEKLT</sequence>
<dbReference type="EMBL" id="AP027925">
    <property type="protein sequence ID" value="BED92834.1"/>
    <property type="molecule type" value="Genomic_DNA"/>
</dbReference>
<dbReference type="InterPro" id="IPR002014">
    <property type="entry name" value="VHS_dom"/>
</dbReference>
<evidence type="ECO:0000259" key="1">
    <source>
        <dbReference type="PROSITE" id="PS50179"/>
    </source>
</evidence>
<reference evidence="2" key="1">
    <citation type="journal article" date="2023" name="ISME J.">
        <title>Emergence of putative energy parasites within Clostridia revealed by genome analysis of a novel endosymbiotic clade.</title>
        <authorList>
            <person name="Takahashi K."/>
            <person name="Kuwahara H."/>
            <person name="Horikawa Y."/>
            <person name="Izawa K."/>
            <person name="Kato D."/>
            <person name="Inagaki T."/>
            <person name="Yuki M."/>
            <person name="Ohkuma M."/>
            <person name="Hongoh Y."/>
        </authorList>
    </citation>
    <scope>NUCLEOTIDE SEQUENCE</scope>
    <source>
        <strain evidence="2">RsTa-C01</strain>
    </source>
</reference>
<dbReference type="PROSITE" id="PS50179">
    <property type="entry name" value="VHS"/>
    <property type="match status" value="1"/>
</dbReference>